<dbReference type="Gene3D" id="3.40.50.300">
    <property type="entry name" value="P-loop containing nucleotide triphosphate hydrolases"/>
    <property type="match status" value="2"/>
</dbReference>
<dbReference type="GO" id="GO:0005524">
    <property type="term" value="F:ATP binding"/>
    <property type="evidence" value="ECO:0007669"/>
    <property type="project" value="UniProtKB-UniRule"/>
</dbReference>
<dbReference type="NCBIfam" id="TIGR00379">
    <property type="entry name" value="cobB"/>
    <property type="match status" value="1"/>
</dbReference>
<accession>A0A4R1AZ00</accession>
<sequence length="461" mass="50390">MSIHRIVVAGTGSGVGKTTVAIGLMAAYKKLGYSVQGFKCGPDYIDPTYQTAVTGRKSRNLDSWMCSSLAVKEIFVRGYQGADVAIIEGVMGLFDGKDPLSDTGSAADIAMITNSPVLLVVDCGGMARSAAAIVKGFQTLSPGVHLCGVVANRVGSAGHYELIRKAVEKECGIPVIGYLAKDDRLRMPERHLGLVPSIERGELTPFFDLLSETIQKNFDLDRLYQIMGTETIESPHILFGIKKQESKVRMAVAFDEAFHFYYPENLELLEHYGAELTFFSPLKGEQVPLGVHGLYIGGGFPEEFAAELSAKNDVLLSVREAIQSGMPTVAECGGFMFLSESIESVDGKEYPMAGLIPGKVKMHRKLAALGYREVTGTEKNFLIGPNDRARGHEFHYSTFDPSQEYTSAYITTGRRGTKQEGILLNNLVAGYTHIHFSSAPELVQRWVEQCMGFKNRAFQGI</sequence>
<dbReference type="SUPFAM" id="SSF52317">
    <property type="entry name" value="Class I glutamine amidotransferase-like"/>
    <property type="match status" value="1"/>
</dbReference>
<dbReference type="UniPathway" id="UPA00148">
    <property type="reaction ID" value="UER00231"/>
</dbReference>
<keyword evidence="6 7" id="KW-0315">Glutamine amidotransferase</keyword>
<dbReference type="NCBIfam" id="NF002204">
    <property type="entry name" value="PRK01077.1"/>
    <property type="match status" value="1"/>
</dbReference>
<organism evidence="10 11">
    <name type="scientific">Cytobacillus praedii</name>
    <dbReference type="NCBI Taxonomy" id="1742358"/>
    <lineage>
        <taxon>Bacteria</taxon>
        <taxon>Bacillati</taxon>
        <taxon>Bacillota</taxon>
        <taxon>Bacilli</taxon>
        <taxon>Bacillales</taxon>
        <taxon>Bacillaceae</taxon>
        <taxon>Cytobacillus</taxon>
    </lineage>
</organism>
<comment type="miscellaneous">
    <text evidence="7">The a and c carboxylates of cobyrinate are activated for nucleophilic attack via formation of a phosphorylated intermediate by ATP. CbiA catalyzes first the amidation of the c-carboxylate, and then that of the a-carboxylate.</text>
</comment>
<keyword evidence="3 7" id="KW-0547">Nucleotide-binding</keyword>
<keyword evidence="4 7" id="KW-0067">ATP-binding</keyword>
<dbReference type="PROSITE" id="PS51274">
    <property type="entry name" value="GATASE_COBBQ"/>
    <property type="match status" value="1"/>
</dbReference>
<evidence type="ECO:0000256" key="6">
    <source>
        <dbReference type="ARBA" id="ARBA00022962"/>
    </source>
</evidence>
<comment type="domain">
    <text evidence="7">Comprises of two domains. The C-terminal domain contains the binding site for glutamine and catalyzes the hydrolysis of this substrate to glutamate and ammonia. The N-terminal domain is anticipated to bind ATP and cobyrinate and catalyzes the ultimate synthesis of the diamide product. The ammonia produced via the glutaminase domain is probably translocated to the adjacent domain via a molecular tunnel, where it reacts with an activated intermediate.</text>
</comment>
<dbReference type="GO" id="GO:0042242">
    <property type="term" value="F:cobyrinic acid a,c-diamide synthase activity"/>
    <property type="evidence" value="ECO:0007669"/>
    <property type="project" value="UniProtKB-UniRule"/>
</dbReference>
<dbReference type="EC" id="6.3.5.11" evidence="7"/>
<evidence type="ECO:0000256" key="3">
    <source>
        <dbReference type="ARBA" id="ARBA00022741"/>
    </source>
</evidence>
<evidence type="ECO:0000256" key="2">
    <source>
        <dbReference type="ARBA" id="ARBA00022598"/>
    </source>
</evidence>
<dbReference type="PANTHER" id="PTHR43873:SF1">
    <property type="entry name" value="COBYRINATE A,C-DIAMIDE SYNTHASE"/>
    <property type="match status" value="1"/>
</dbReference>
<name>A0A4R1AZ00_9BACI</name>
<reference evidence="10 11" key="1">
    <citation type="submission" date="2019-03" db="EMBL/GenBank/DDBJ databases">
        <authorList>
            <person name="Jensen L."/>
            <person name="Storgaard J."/>
            <person name="Sulaj E."/>
            <person name="Schramm A."/>
            <person name="Marshall I.P.G."/>
        </authorList>
    </citation>
    <scope>NUCLEOTIDE SEQUENCE [LARGE SCALE GENOMIC DNA]</scope>
    <source>
        <strain evidence="10 11">2017H2G3</strain>
    </source>
</reference>
<evidence type="ECO:0000256" key="5">
    <source>
        <dbReference type="ARBA" id="ARBA00022842"/>
    </source>
</evidence>
<evidence type="ECO:0000256" key="4">
    <source>
        <dbReference type="ARBA" id="ARBA00022840"/>
    </source>
</evidence>
<feature type="domain" description="CobB/CobQ-like glutamine amidotransferase" evidence="9">
    <location>
        <begin position="250"/>
        <end position="439"/>
    </location>
</feature>
<dbReference type="AlphaFoldDB" id="A0A4R1AZ00"/>
<dbReference type="OrthoDB" id="9764035at2"/>
<dbReference type="GO" id="GO:0009236">
    <property type="term" value="P:cobalamin biosynthetic process"/>
    <property type="evidence" value="ECO:0007669"/>
    <property type="project" value="UniProtKB-UniRule"/>
</dbReference>
<comment type="caution">
    <text evidence="10">The sequence shown here is derived from an EMBL/GenBank/DDBJ whole genome shotgun (WGS) entry which is preliminary data.</text>
</comment>
<dbReference type="Gene3D" id="3.40.50.880">
    <property type="match status" value="1"/>
</dbReference>
<keyword evidence="5 7" id="KW-0460">Magnesium</keyword>
<evidence type="ECO:0000313" key="11">
    <source>
        <dbReference type="Proteomes" id="UP000293846"/>
    </source>
</evidence>
<dbReference type="STRING" id="1742358.GCA_001439605_01650"/>
<comment type="pathway">
    <text evidence="7">Cofactor biosynthesis; adenosylcobalamin biosynthesis; cob(II)yrinate a,c-diamide from sirohydrochlorin (anaerobic route): step 10/10.</text>
</comment>
<dbReference type="RefSeq" id="WP_057766951.1">
    <property type="nucleotide sequence ID" value="NZ_LMBX01000023.1"/>
</dbReference>
<gene>
    <name evidence="7" type="primary">cbiA</name>
    <name evidence="10" type="ORF">E0Y62_15480</name>
</gene>
<feature type="domain" description="CobQ/CobB/MinD/ParA nucleotide binding" evidence="8">
    <location>
        <begin position="6"/>
        <end position="192"/>
    </location>
</feature>
<evidence type="ECO:0000313" key="10">
    <source>
        <dbReference type="EMBL" id="TCJ03244.1"/>
    </source>
</evidence>
<protein>
    <recommendedName>
        <fullName evidence="7">Cobyrinate a,c-diamide synthase</fullName>
        <ecNumber evidence="7">6.3.5.11</ecNumber>
    </recommendedName>
    <alternativeName>
        <fullName evidence="7">Cobyrinic acid a,c-diamide synthetase</fullName>
    </alternativeName>
</protein>
<dbReference type="InterPro" id="IPR029062">
    <property type="entry name" value="Class_I_gatase-like"/>
</dbReference>
<feature type="site" description="Increases nucleophilicity of active site Cys" evidence="7">
    <location>
        <position position="433"/>
    </location>
</feature>
<dbReference type="Pfam" id="PF01656">
    <property type="entry name" value="CbiA"/>
    <property type="match status" value="1"/>
</dbReference>
<evidence type="ECO:0000256" key="7">
    <source>
        <dbReference type="HAMAP-Rule" id="MF_00027"/>
    </source>
</evidence>
<proteinExistence type="inferred from homology"/>
<comment type="function">
    <text evidence="7">Catalyzes the ATP-dependent amidation of the two carboxylate groups at positions a and c of cobyrinate, using either L-glutamine or ammonia as the nitrogen source.</text>
</comment>
<dbReference type="PANTHER" id="PTHR43873">
    <property type="entry name" value="COBYRINATE A,C-DIAMIDE SYNTHASE"/>
    <property type="match status" value="1"/>
</dbReference>
<keyword evidence="11" id="KW-1185">Reference proteome</keyword>
<dbReference type="CDD" id="cd05388">
    <property type="entry name" value="CobB_N"/>
    <property type="match status" value="1"/>
</dbReference>
<comment type="similarity">
    <text evidence="7">Belongs to the CobB/CbiA family.</text>
</comment>
<dbReference type="HAMAP" id="MF_00027">
    <property type="entry name" value="CobB_CbiA"/>
    <property type="match status" value="1"/>
</dbReference>
<keyword evidence="7" id="KW-0169">Cobalamin biosynthesis</keyword>
<evidence type="ECO:0000259" key="8">
    <source>
        <dbReference type="Pfam" id="PF01656"/>
    </source>
</evidence>
<dbReference type="EMBL" id="SJTH01000020">
    <property type="protein sequence ID" value="TCJ03244.1"/>
    <property type="molecule type" value="Genomic_DNA"/>
</dbReference>
<dbReference type="Pfam" id="PF07685">
    <property type="entry name" value="GATase_3"/>
    <property type="match status" value="1"/>
</dbReference>
<comment type="cofactor">
    <cofactor evidence="1 7">
        <name>Mg(2+)</name>
        <dbReference type="ChEBI" id="CHEBI:18420"/>
    </cofactor>
</comment>
<dbReference type="Proteomes" id="UP000293846">
    <property type="component" value="Unassembled WGS sequence"/>
</dbReference>
<dbReference type="InterPro" id="IPR027417">
    <property type="entry name" value="P-loop_NTPase"/>
</dbReference>
<feature type="active site" description="Nucleophile" evidence="7">
    <location>
        <position position="332"/>
    </location>
</feature>
<dbReference type="CDD" id="cd03130">
    <property type="entry name" value="GATase1_CobB"/>
    <property type="match status" value="1"/>
</dbReference>
<dbReference type="InterPro" id="IPR002586">
    <property type="entry name" value="CobQ/CobB/MinD/ParA_Nub-bd_dom"/>
</dbReference>
<dbReference type="SUPFAM" id="SSF52540">
    <property type="entry name" value="P-loop containing nucleoside triphosphate hydrolases"/>
    <property type="match status" value="1"/>
</dbReference>
<evidence type="ECO:0000256" key="1">
    <source>
        <dbReference type="ARBA" id="ARBA00001946"/>
    </source>
</evidence>
<dbReference type="InterPro" id="IPR004484">
    <property type="entry name" value="CbiA/CobB_synth"/>
</dbReference>
<keyword evidence="2 7" id="KW-0436">Ligase</keyword>
<dbReference type="InterPro" id="IPR011698">
    <property type="entry name" value="GATase_3"/>
</dbReference>
<comment type="catalytic activity">
    <reaction evidence="7">
        <text>cob(II)yrinate + 2 L-glutamine + 2 ATP + 2 H2O = cob(II)yrinate a,c diamide + 2 L-glutamate + 2 ADP + 2 phosphate + 2 H(+)</text>
        <dbReference type="Rhea" id="RHEA:26289"/>
        <dbReference type="ChEBI" id="CHEBI:15377"/>
        <dbReference type="ChEBI" id="CHEBI:15378"/>
        <dbReference type="ChEBI" id="CHEBI:29985"/>
        <dbReference type="ChEBI" id="CHEBI:30616"/>
        <dbReference type="ChEBI" id="CHEBI:43474"/>
        <dbReference type="ChEBI" id="CHEBI:58359"/>
        <dbReference type="ChEBI" id="CHEBI:58537"/>
        <dbReference type="ChEBI" id="CHEBI:58894"/>
        <dbReference type="ChEBI" id="CHEBI:456216"/>
        <dbReference type="EC" id="6.3.5.11"/>
    </reaction>
</comment>
<evidence type="ECO:0000259" key="9">
    <source>
        <dbReference type="Pfam" id="PF07685"/>
    </source>
</evidence>